<evidence type="ECO:0008006" key="4">
    <source>
        <dbReference type="Google" id="ProtNLM"/>
    </source>
</evidence>
<reference evidence="3" key="1">
    <citation type="journal article" date="2019" name="Int. J. Syst. Evol. Microbiol.">
        <title>The Global Catalogue of Microorganisms (GCM) 10K type strain sequencing project: providing services to taxonomists for standard genome sequencing and annotation.</title>
        <authorList>
            <consortium name="The Broad Institute Genomics Platform"/>
            <consortium name="The Broad Institute Genome Sequencing Center for Infectious Disease"/>
            <person name="Wu L."/>
            <person name="Ma J."/>
        </authorList>
    </citation>
    <scope>NUCLEOTIDE SEQUENCE [LARGE SCALE GENOMIC DNA]</scope>
    <source>
        <strain evidence="3">JCM 17130</strain>
    </source>
</reference>
<keyword evidence="1" id="KW-0812">Transmembrane</keyword>
<dbReference type="RefSeq" id="WP_388003054.1">
    <property type="nucleotide sequence ID" value="NZ_JBHUEE010000002.1"/>
</dbReference>
<keyword evidence="1" id="KW-0472">Membrane</keyword>
<keyword evidence="1" id="KW-1133">Transmembrane helix</keyword>
<protein>
    <recommendedName>
        <fullName evidence="4">Integral membrane protein</fullName>
    </recommendedName>
</protein>
<feature type="transmembrane region" description="Helical" evidence="1">
    <location>
        <begin position="76"/>
        <end position="100"/>
    </location>
</feature>
<organism evidence="2 3">
    <name type="scientific">Georgenia deserti</name>
    <dbReference type="NCBI Taxonomy" id="2093781"/>
    <lineage>
        <taxon>Bacteria</taxon>
        <taxon>Bacillati</taxon>
        <taxon>Actinomycetota</taxon>
        <taxon>Actinomycetes</taxon>
        <taxon>Micrococcales</taxon>
        <taxon>Bogoriellaceae</taxon>
        <taxon>Georgenia</taxon>
    </lineage>
</organism>
<keyword evidence="3" id="KW-1185">Reference proteome</keyword>
<name>A0ABW4L242_9MICO</name>
<dbReference type="EMBL" id="JBHUEE010000002">
    <property type="protein sequence ID" value="MFD1717229.1"/>
    <property type="molecule type" value="Genomic_DNA"/>
</dbReference>
<proteinExistence type="predicted"/>
<feature type="transmembrane region" description="Helical" evidence="1">
    <location>
        <begin position="6"/>
        <end position="23"/>
    </location>
</feature>
<feature type="transmembrane region" description="Helical" evidence="1">
    <location>
        <begin position="50"/>
        <end position="70"/>
    </location>
</feature>
<gene>
    <name evidence="2" type="ORF">ACFSE6_05245</name>
</gene>
<dbReference type="Proteomes" id="UP001597277">
    <property type="component" value="Unassembled WGS sequence"/>
</dbReference>
<evidence type="ECO:0000313" key="3">
    <source>
        <dbReference type="Proteomes" id="UP001597277"/>
    </source>
</evidence>
<accession>A0ABW4L242</accession>
<sequence>MLTRLLVSAGTFVIGLALIGYSVRARRGRSPAARTWMGNEFGSFRRDERMTVLGAPVIGGMCWCFTMTALPVVGTYLMLVALPIAALLFLALVIVLLPFVPLPDAVYPRWARPLRERNRRTEKAVKAWLRRR</sequence>
<evidence type="ECO:0000256" key="1">
    <source>
        <dbReference type="SAM" id="Phobius"/>
    </source>
</evidence>
<comment type="caution">
    <text evidence="2">The sequence shown here is derived from an EMBL/GenBank/DDBJ whole genome shotgun (WGS) entry which is preliminary data.</text>
</comment>
<evidence type="ECO:0000313" key="2">
    <source>
        <dbReference type="EMBL" id="MFD1717229.1"/>
    </source>
</evidence>